<feature type="coiled-coil region" evidence="8">
    <location>
        <begin position="951"/>
        <end position="978"/>
    </location>
</feature>
<dbReference type="InterPro" id="IPR044986">
    <property type="entry name" value="KIF15/KIN-12"/>
</dbReference>
<evidence type="ECO:0000259" key="10">
    <source>
        <dbReference type="PROSITE" id="PS50067"/>
    </source>
</evidence>
<evidence type="ECO:0000256" key="7">
    <source>
        <dbReference type="PROSITE-ProRule" id="PRU00283"/>
    </source>
</evidence>
<evidence type="ECO:0000313" key="11">
    <source>
        <dbReference type="EMBL" id="KAG8062610.1"/>
    </source>
</evidence>
<dbReference type="GO" id="GO:0003777">
    <property type="term" value="F:microtubule motor activity"/>
    <property type="evidence" value="ECO:0007669"/>
    <property type="project" value="InterPro"/>
</dbReference>
<accession>A0A8J5VDY4</accession>
<evidence type="ECO:0000256" key="5">
    <source>
        <dbReference type="ARBA" id="ARBA00023175"/>
    </source>
</evidence>
<feature type="region of interest" description="Disordered" evidence="9">
    <location>
        <begin position="1"/>
        <end position="23"/>
    </location>
</feature>
<comment type="similarity">
    <text evidence="6">Belongs to the TRAFAC class myosin-kinesin ATPase superfamily. Kinesin family. KIN-12 subfamily.</text>
</comment>
<dbReference type="GO" id="GO:0008017">
    <property type="term" value="F:microtubule binding"/>
    <property type="evidence" value="ECO:0007669"/>
    <property type="project" value="InterPro"/>
</dbReference>
<evidence type="ECO:0000256" key="1">
    <source>
        <dbReference type="ARBA" id="ARBA00022701"/>
    </source>
</evidence>
<protein>
    <recommendedName>
        <fullName evidence="10">Kinesin motor domain-containing protein</fullName>
    </recommendedName>
</protein>
<dbReference type="PANTHER" id="PTHR37739:SF14">
    <property type="entry name" value="KINESIN-LIKE PROTEIN KIN-12E"/>
    <property type="match status" value="1"/>
</dbReference>
<evidence type="ECO:0000256" key="9">
    <source>
        <dbReference type="SAM" id="MobiDB-lite"/>
    </source>
</evidence>
<reference evidence="11" key="2">
    <citation type="submission" date="2021-02" db="EMBL/GenBank/DDBJ databases">
        <authorList>
            <person name="Kimball J.A."/>
            <person name="Haas M.W."/>
            <person name="Macchietto M."/>
            <person name="Kono T."/>
            <person name="Duquette J."/>
            <person name="Shao M."/>
        </authorList>
    </citation>
    <scope>NUCLEOTIDE SEQUENCE</scope>
    <source>
        <tissue evidence="11">Fresh leaf tissue</tissue>
    </source>
</reference>
<evidence type="ECO:0000313" key="12">
    <source>
        <dbReference type="Proteomes" id="UP000729402"/>
    </source>
</evidence>
<comment type="caution">
    <text evidence="11">The sequence shown here is derived from an EMBL/GenBank/DDBJ whole genome shotgun (WGS) entry which is preliminary data.</text>
</comment>
<organism evidence="11 12">
    <name type="scientific">Zizania palustris</name>
    <name type="common">Northern wild rice</name>
    <dbReference type="NCBI Taxonomy" id="103762"/>
    <lineage>
        <taxon>Eukaryota</taxon>
        <taxon>Viridiplantae</taxon>
        <taxon>Streptophyta</taxon>
        <taxon>Embryophyta</taxon>
        <taxon>Tracheophyta</taxon>
        <taxon>Spermatophyta</taxon>
        <taxon>Magnoliopsida</taxon>
        <taxon>Liliopsida</taxon>
        <taxon>Poales</taxon>
        <taxon>Poaceae</taxon>
        <taxon>BOP clade</taxon>
        <taxon>Oryzoideae</taxon>
        <taxon>Oryzeae</taxon>
        <taxon>Zizaniinae</taxon>
        <taxon>Zizania</taxon>
    </lineage>
</organism>
<feature type="coiled-coil region" evidence="8">
    <location>
        <begin position="829"/>
        <end position="856"/>
    </location>
</feature>
<keyword evidence="1" id="KW-0493">Microtubule</keyword>
<dbReference type="Pfam" id="PF00225">
    <property type="entry name" value="Kinesin"/>
    <property type="match status" value="1"/>
</dbReference>
<keyword evidence="4 8" id="KW-0175">Coiled coil</keyword>
<dbReference type="FunFam" id="3.40.850.10:FF:000033">
    <property type="entry name" value="Kinesin-like protein KIN-12E"/>
    <property type="match status" value="1"/>
</dbReference>
<feature type="binding site" evidence="7">
    <location>
        <begin position="113"/>
        <end position="120"/>
    </location>
    <ligand>
        <name>ATP</name>
        <dbReference type="ChEBI" id="CHEBI:30616"/>
    </ligand>
</feature>
<dbReference type="Proteomes" id="UP000729402">
    <property type="component" value="Unassembled WGS sequence"/>
</dbReference>
<keyword evidence="2 7" id="KW-0547">Nucleotide-binding</keyword>
<dbReference type="GO" id="GO:0005874">
    <property type="term" value="C:microtubule"/>
    <property type="evidence" value="ECO:0007669"/>
    <property type="project" value="UniProtKB-KW"/>
</dbReference>
<feature type="coiled-coil region" evidence="8">
    <location>
        <begin position="611"/>
        <end position="659"/>
    </location>
</feature>
<gene>
    <name evidence="11" type="ORF">GUJ93_ZPchr0003g17774</name>
</gene>
<dbReference type="GO" id="GO:0005524">
    <property type="term" value="F:ATP binding"/>
    <property type="evidence" value="ECO:0007669"/>
    <property type="project" value="UniProtKB-UniRule"/>
</dbReference>
<dbReference type="InterPro" id="IPR019821">
    <property type="entry name" value="Kinesin_motor_CS"/>
</dbReference>
<sequence>MPSDGVDEDHGGSSAPAGFELQEDPSFWKDNNVQVVIRVRPLSSSEVSLQGQKRCVRQDSCKSITWTGHPESRFTFDLVADEHATQENLFKFAGAPMVENCMDGYNSCMFAYGQTGSGKTHTMLGDIENGTRRNNVNCGMTPRVFEHLFLRIQKEKEIRREEKLRFTCKCSFLEIYNEQILDLLNPNAVNLQIREDAKKGVHVENLTEHEVSNAREAMQQLVEGAANRKVAATNMNRASSRSHSVFTCLIESKWESQGINHHRFSRFNLVDLAGSERQKSSGAEGERLKEATNINKSLSTLGLVITNLIAVSNKKSHHVPYRDSKLTFLLQDSLGGNSKTTIIANISPSSCCAAETLSTLKFAQRAKYIRNNAFINEEASGDVSSMRLQIQDLKKEVSRLQGLVNSDNARSNGFICESPSTIEWNQGQGSFSPLMFDRRAMQREDYDDALVAAIRREQEKEAALKATIAAKNVSEELVTQRAEEVRSLKMRLRFREDRIKRLEQVASGKLSSEAHLLQEKEDLAKEVDALRGLLDRNPEVTRFAMENLQLKEELRRLQTFVDEGEREMMHEQIIDLRDKLLEALDWKLMHKKDSINKDLSLFGESAADEEMEFFRLQAIQNEREIESLRKNLSSCLSSKEKLERRVDELILELDASKKHDSANKESEDMVLQVQAETDLHDLPDAQTELKTLVDAIANASQREAEAHETAIGLAKENEELRTQLKGLIEDNKRLVELYEHAIVNVEVNQDGDHLAILQIEDVNEQQSSHPSYGGNTVNEELPDYQPEGAQDLPACNSSSEVLESNIVDGKCNHSENISRTESTELQLQLNEMHEENDKLMGLYEKAMKERDEFKRKFFEGSNSETTAETEFGDVEMHEATYGEDLKEKHVVHESAIAAFKEILQLARGKLENVEDKLVTAQDGVEYFKLLERASTKAEELSASIQLCCLELQQDEKDTNALKSELSQSQERKNALEGKYFLPAASCWNLDLKTKALVGSKFDASLELMKQKKEQLSHLQTLRKDFSVACTKAHESETELRNKIDGLKLKLRSFEAQRKEAERVLFAIDISNTSTAKPVNFGKASELLKSEEVRTKLLSELKKSREQLIIVQKEIKSMKKNDDIDSKIACLESEIDDCCLSLLEADVEKFVRDNTLTEIWEDGQKHMDYMLVDYQESVFQVHLKEEEIRACEESSQHQTRSMDEMNSKLNQAMQDLGELLRDRIACNLAASMSHVSDKVKGDLDAIGLHVAEAKQLLLVPNDNQPML</sequence>
<reference evidence="11" key="1">
    <citation type="journal article" date="2021" name="bioRxiv">
        <title>Whole Genome Assembly and Annotation of Northern Wild Rice, Zizania palustris L., Supports a Whole Genome Duplication in the Zizania Genus.</title>
        <authorList>
            <person name="Haas M."/>
            <person name="Kono T."/>
            <person name="Macchietto M."/>
            <person name="Millas R."/>
            <person name="McGilp L."/>
            <person name="Shao M."/>
            <person name="Duquette J."/>
            <person name="Hirsch C.N."/>
            <person name="Kimball J."/>
        </authorList>
    </citation>
    <scope>NUCLEOTIDE SEQUENCE</scope>
    <source>
        <tissue evidence="11">Fresh leaf tissue</tissue>
    </source>
</reference>
<dbReference type="InterPro" id="IPR001752">
    <property type="entry name" value="Kinesin_motor_dom"/>
</dbReference>
<feature type="coiled-coil region" evidence="8">
    <location>
        <begin position="1036"/>
        <end position="1063"/>
    </location>
</feature>
<dbReference type="SMART" id="SM00129">
    <property type="entry name" value="KISc"/>
    <property type="match status" value="1"/>
</dbReference>
<name>A0A8J5VDY4_ZIZPA</name>
<proteinExistence type="inferred from homology"/>
<feature type="domain" description="Kinesin motor" evidence="10">
    <location>
        <begin position="32"/>
        <end position="369"/>
    </location>
</feature>
<dbReference type="PANTHER" id="PTHR37739">
    <property type="entry name" value="KINESIN-LIKE PROTEIN KIN-12D"/>
    <property type="match status" value="1"/>
</dbReference>
<keyword evidence="12" id="KW-1185">Reference proteome</keyword>
<feature type="coiled-coil region" evidence="8">
    <location>
        <begin position="376"/>
        <end position="410"/>
    </location>
</feature>
<evidence type="ECO:0000256" key="4">
    <source>
        <dbReference type="ARBA" id="ARBA00023054"/>
    </source>
</evidence>
<feature type="coiled-coil region" evidence="8">
    <location>
        <begin position="710"/>
        <end position="737"/>
    </location>
</feature>
<keyword evidence="3 7" id="KW-0067">ATP-binding</keyword>
<evidence type="ECO:0000256" key="6">
    <source>
        <dbReference type="ARBA" id="ARBA00034488"/>
    </source>
</evidence>
<evidence type="ECO:0000256" key="8">
    <source>
        <dbReference type="SAM" id="Coils"/>
    </source>
</evidence>
<dbReference type="OrthoDB" id="3176171at2759"/>
<dbReference type="EMBL" id="JAAALK010000286">
    <property type="protein sequence ID" value="KAG8062610.1"/>
    <property type="molecule type" value="Genomic_DNA"/>
</dbReference>
<dbReference type="PROSITE" id="PS00411">
    <property type="entry name" value="KINESIN_MOTOR_1"/>
    <property type="match status" value="1"/>
</dbReference>
<dbReference type="PROSITE" id="PS50067">
    <property type="entry name" value="KINESIN_MOTOR_2"/>
    <property type="match status" value="1"/>
</dbReference>
<keyword evidence="5 7" id="KW-0505">Motor protein</keyword>
<dbReference type="GO" id="GO:0007018">
    <property type="term" value="P:microtubule-based movement"/>
    <property type="evidence" value="ECO:0007669"/>
    <property type="project" value="InterPro"/>
</dbReference>
<evidence type="ECO:0000256" key="3">
    <source>
        <dbReference type="ARBA" id="ARBA00022840"/>
    </source>
</evidence>
<evidence type="ECO:0000256" key="2">
    <source>
        <dbReference type="ARBA" id="ARBA00022741"/>
    </source>
</evidence>
<dbReference type="AlphaFoldDB" id="A0A8J5VDY4"/>